<comment type="caution">
    <text evidence="2">The sequence shown here is derived from an EMBL/GenBank/DDBJ whole genome shotgun (WGS) entry which is preliminary data.</text>
</comment>
<keyword evidence="1" id="KW-1133">Transmembrane helix</keyword>
<protein>
    <submittedName>
        <fullName evidence="2">Uncharacterized protein</fullName>
    </submittedName>
</protein>
<dbReference type="AlphaFoldDB" id="A0A8H9LZL6"/>
<evidence type="ECO:0000256" key="1">
    <source>
        <dbReference type="SAM" id="Phobius"/>
    </source>
</evidence>
<keyword evidence="1" id="KW-0812">Transmembrane</keyword>
<gene>
    <name evidence="2" type="ORF">GCM10010096_08690</name>
</gene>
<keyword evidence="1" id="KW-0472">Membrane</keyword>
<accession>A0A8H9LZL6</accession>
<reference evidence="3" key="1">
    <citation type="journal article" date="2019" name="Int. J. Syst. Evol. Microbiol.">
        <title>The Global Catalogue of Microorganisms (GCM) 10K type strain sequencing project: providing services to taxonomists for standard genome sequencing and annotation.</title>
        <authorList>
            <consortium name="The Broad Institute Genomics Platform"/>
            <consortium name="The Broad Institute Genome Sequencing Center for Infectious Disease"/>
            <person name="Wu L."/>
            <person name="Ma J."/>
        </authorList>
    </citation>
    <scope>NUCLEOTIDE SEQUENCE [LARGE SCALE GENOMIC DNA]</scope>
    <source>
        <strain evidence="3">KCTC 42083</strain>
    </source>
</reference>
<feature type="transmembrane region" description="Helical" evidence="1">
    <location>
        <begin position="12"/>
        <end position="29"/>
    </location>
</feature>
<dbReference type="Proteomes" id="UP000608923">
    <property type="component" value="Unassembled WGS sequence"/>
</dbReference>
<name>A0A8H9LZL6_9BURK</name>
<evidence type="ECO:0000313" key="2">
    <source>
        <dbReference type="EMBL" id="GHC40440.1"/>
    </source>
</evidence>
<organism evidence="2 3">
    <name type="scientific">Alcaligenes pakistanensis</name>
    <dbReference type="NCBI Taxonomy" id="1482717"/>
    <lineage>
        <taxon>Bacteria</taxon>
        <taxon>Pseudomonadati</taxon>
        <taxon>Pseudomonadota</taxon>
        <taxon>Betaproteobacteria</taxon>
        <taxon>Burkholderiales</taxon>
        <taxon>Alcaligenaceae</taxon>
        <taxon>Alcaligenes</taxon>
    </lineage>
</organism>
<feature type="transmembrane region" description="Helical" evidence="1">
    <location>
        <begin position="59"/>
        <end position="78"/>
    </location>
</feature>
<evidence type="ECO:0000313" key="3">
    <source>
        <dbReference type="Proteomes" id="UP000608923"/>
    </source>
</evidence>
<dbReference type="EMBL" id="BMZN01000001">
    <property type="protein sequence ID" value="GHC40440.1"/>
    <property type="molecule type" value="Genomic_DNA"/>
</dbReference>
<proteinExistence type="predicted"/>
<keyword evidence="3" id="KW-1185">Reference proteome</keyword>
<sequence length="84" mass="9464">MNPSPACHFKAILILIIVSILAGFFWWLFYERYYQYKECIEAAASSCLTAQGDNLTSGGMLWAAPAMLLSGLALYYLARVIRQH</sequence>